<dbReference type="Proteomes" id="UP000616785">
    <property type="component" value="Unassembled WGS sequence"/>
</dbReference>
<name>A0AA40XXY5_STEMA</name>
<gene>
    <name evidence="1" type="ORF">I5U57_04210</name>
</gene>
<accession>A0AA40XXY5</accession>
<reference evidence="1" key="1">
    <citation type="submission" date="2020-11" db="EMBL/GenBank/DDBJ databases">
        <title>Enhanced detection system for hospital associated transmission using whole genome sequencing surveillance.</title>
        <authorList>
            <person name="Harrison L.H."/>
            <person name="Van Tyne D."/>
            <person name="Marsh J.W."/>
            <person name="Griffith M.P."/>
            <person name="Snyder D.J."/>
            <person name="Cooper V.S."/>
            <person name="Mustapha M."/>
        </authorList>
    </citation>
    <scope>NUCLEOTIDE SEQUENCE</scope>
    <source>
        <strain evidence="1">STEN00092</strain>
    </source>
</reference>
<proteinExistence type="predicted"/>
<evidence type="ECO:0008006" key="3">
    <source>
        <dbReference type="Google" id="ProtNLM"/>
    </source>
</evidence>
<dbReference type="Gene3D" id="1.25.40.10">
    <property type="entry name" value="Tetratricopeptide repeat domain"/>
    <property type="match status" value="1"/>
</dbReference>
<dbReference type="AlphaFoldDB" id="A0AA40XXY5"/>
<sequence>MTDLILSGAVAQENVIARGPRSFSIVRTGPLRPAGDALSHVRSMLDASRSGNASATYEIFLATLDCKRLYSGGITHTAPDDGIALRLEECESLLSEPSLMDIDWLTDAAEQGSVEAMNLYATNPDYSIPGGTRNYFRNPESIQKWKEKSISFLNKSVSIGSQDAMLNLSTAYSAGILFEENPVAELAFAMAANRVHPIPGWHDAYIALRLSLSPMQIQQSESMANQIYQTCCKDHN</sequence>
<organism evidence="1 2">
    <name type="scientific">Stenotrophomonas maltophilia</name>
    <name type="common">Pseudomonas maltophilia</name>
    <name type="synonym">Xanthomonas maltophilia</name>
    <dbReference type="NCBI Taxonomy" id="40324"/>
    <lineage>
        <taxon>Bacteria</taxon>
        <taxon>Pseudomonadati</taxon>
        <taxon>Pseudomonadota</taxon>
        <taxon>Gammaproteobacteria</taxon>
        <taxon>Lysobacterales</taxon>
        <taxon>Lysobacteraceae</taxon>
        <taxon>Stenotrophomonas</taxon>
        <taxon>Stenotrophomonas maltophilia group</taxon>
    </lineage>
</organism>
<protein>
    <recommendedName>
        <fullName evidence="3">Sel1 repeat family protein</fullName>
    </recommendedName>
</protein>
<evidence type="ECO:0000313" key="1">
    <source>
        <dbReference type="EMBL" id="MBH1638653.1"/>
    </source>
</evidence>
<comment type="caution">
    <text evidence="1">The sequence shown here is derived from an EMBL/GenBank/DDBJ whole genome shotgun (WGS) entry which is preliminary data.</text>
</comment>
<dbReference type="EMBL" id="JADUNO010000008">
    <property type="protein sequence ID" value="MBH1638653.1"/>
    <property type="molecule type" value="Genomic_DNA"/>
</dbReference>
<evidence type="ECO:0000313" key="2">
    <source>
        <dbReference type="Proteomes" id="UP000616785"/>
    </source>
</evidence>
<dbReference type="InterPro" id="IPR011990">
    <property type="entry name" value="TPR-like_helical_dom_sf"/>
</dbReference>